<evidence type="ECO:0000256" key="3">
    <source>
        <dbReference type="SAM" id="MobiDB-lite"/>
    </source>
</evidence>
<dbReference type="Proteomes" id="UP000265080">
    <property type="component" value="Chromosome 7"/>
</dbReference>
<dbReference type="InterPro" id="IPR019371">
    <property type="entry name" value="KxDL_dom"/>
</dbReference>
<feature type="domain" description="KxDL" evidence="4">
    <location>
        <begin position="30"/>
        <end position="78"/>
    </location>
</feature>
<evidence type="ECO:0000313" key="5">
    <source>
        <dbReference type="Ensembl" id="ENSAPEP00000007990.1"/>
    </source>
</evidence>
<dbReference type="PANTHER" id="PTHR13511:SF0">
    <property type="entry name" value="KXDL MOTIF-CONTAINING PROTEIN 1"/>
    <property type="match status" value="1"/>
</dbReference>
<evidence type="ECO:0000256" key="1">
    <source>
        <dbReference type="ARBA" id="ARBA00005913"/>
    </source>
</evidence>
<sequence length="156" mass="17460">MLIVQHVGSTSVFAVSALYFCENRLDHFGLSNVQQQQMNECFLLHTRTPVEMKKDLDSVFRRIRTLKGKIAKQYPEAFSSVCFLPLHDFIHPSIHPSIIYTPSEQSTESCDTSPDVSLTVSRCSENLSQELPDTPTSDILETAVLRDEGPGSMPAE</sequence>
<accession>A0A3P8S7G9</accession>
<reference evidence="5 6" key="1">
    <citation type="submission" date="2018-03" db="EMBL/GenBank/DDBJ databases">
        <title>Finding Nemo's genes: A chromosome-scale reference assembly of the genome of the orange clownfish Amphiprion percula.</title>
        <authorList>
            <person name="Lehmann R."/>
        </authorList>
    </citation>
    <scope>NUCLEOTIDE SEQUENCE</scope>
</reference>
<dbReference type="GO" id="GO:0099078">
    <property type="term" value="C:BORC complex"/>
    <property type="evidence" value="ECO:0007669"/>
    <property type="project" value="TreeGrafter"/>
</dbReference>
<evidence type="ECO:0000259" key="4">
    <source>
        <dbReference type="Pfam" id="PF10241"/>
    </source>
</evidence>
<comment type="similarity">
    <text evidence="1">Belongs to the KXD1 family.</text>
</comment>
<organism evidence="5 6">
    <name type="scientific">Amphiprion percula</name>
    <name type="common">Orange clownfish</name>
    <name type="synonym">Lutjanus percula</name>
    <dbReference type="NCBI Taxonomy" id="161767"/>
    <lineage>
        <taxon>Eukaryota</taxon>
        <taxon>Metazoa</taxon>
        <taxon>Chordata</taxon>
        <taxon>Craniata</taxon>
        <taxon>Vertebrata</taxon>
        <taxon>Euteleostomi</taxon>
        <taxon>Actinopterygii</taxon>
        <taxon>Neopterygii</taxon>
        <taxon>Teleostei</taxon>
        <taxon>Neoteleostei</taxon>
        <taxon>Acanthomorphata</taxon>
        <taxon>Ovalentaria</taxon>
        <taxon>Pomacentridae</taxon>
        <taxon>Amphiprion</taxon>
    </lineage>
</organism>
<name>A0A3P8S7G9_AMPPE</name>
<reference evidence="5" key="3">
    <citation type="submission" date="2025-09" db="UniProtKB">
        <authorList>
            <consortium name="Ensembl"/>
        </authorList>
    </citation>
    <scope>IDENTIFICATION</scope>
</reference>
<evidence type="ECO:0000256" key="2">
    <source>
        <dbReference type="ARBA" id="ARBA00014719"/>
    </source>
</evidence>
<dbReference type="Pfam" id="PF10241">
    <property type="entry name" value="KxDL"/>
    <property type="match status" value="1"/>
</dbReference>
<dbReference type="InterPro" id="IPR039843">
    <property type="entry name" value="KXD1-like"/>
</dbReference>
<dbReference type="OMA" id="HXIPEAS"/>
<evidence type="ECO:0000313" key="6">
    <source>
        <dbReference type="Proteomes" id="UP000265080"/>
    </source>
</evidence>
<feature type="compositionally biased region" description="Polar residues" evidence="3">
    <location>
        <begin position="126"/>
        <end position="139"/>
    </location>
</feature>
<protein>
    <recommendedName>
        <fullName evidence="2">KxDL motif-containing protein 1</fullName>
    </recommendedName>
</protein>
<proteinExistence type="inferred from homology"/>
<dbReference type="PANTHER" id="PTHR13511">
    <property type="entry name" value="KXDL MOTIF-CONTAINING PROTEIN 1"/>
    <property type="match status" value="1"/>
</dbReference>
<keyword evidence="6" id="KW-1185">Reference proteome</keyword>
<dbReference type="STRING" id="161767.ENSAPEP00000007990"/>
<dbReference type="AlphaFoldDB" id="A0A3P8S7G9"/>
<reference evidence="5" key="2">
    <citation type="submission" date="2025-08" db="UniProtKB">
        <authorList>
            <consortium name="Ensembl"/>
        </authorList>
    </citation>
    <scope>IDENTIFICATION</scope>
</reference>
<dbReference type="GeneTree" id="ENSGT00530000064192"/>
<feature type="region of interest" description="Disordered" evidence="3">
    <location>
        <begin position="126"/>
        <end position="156"/>
    </location>
</feature>
<dbReference type="GO" id="GO:0032418">
    <property type="term" value="P:lysosome localization"/>
    <property type="evidence" value="ECO:0007669"/>
    <property type="project" value="TreeGrafter"/>
</dbReference>
<dbReference type="Ensembl" id="ENSAPET00000008223.1">
    <property type="protein sequence ID" value="ENSAPEP00000007990.1"/>
    <property type="gene ID" value="ENSAPEG00000005763.1"/>
</dbReference>